<protein>
    <submittedName>
        <fullName evidence="2">Uncharacterized protein</fullName>
    </submittedName>
</protein>
<dbReference type="AlphaFoldDB" id="A0AAD8L2T1"/>
<evidence type="ECO:0000313" key="3">
    <source>
        <dbReference type="Proteomes" id="UP001229421"/>
    </source>
</evidence>
<organism evidence="2 3">
    <name type="scientific">Tagetes erecta</name>
    <name type="common">African marigold</name>
    <dbReference type="NCBI Taxonomy" id="13708"/>
    <lineage>
        <taxon>Eukaryota</taxon>
        <taxon>Viridiplantae</taxon>
        <taxon>Streptophyta</taxon>
        <taxon>Embryophyta</taxon>
        <taxon>Tracheophyta</taxon>
        <taxon>Spermatophyta</taxon>
        <taxon>Magnoliopsida</taxon>
        <taxon>eudicotyledons</taxon>
        <taxon>Gunneridae</taxon>
        <taxon>Pentapetalae</taxon>
        <taxon>asterids</taxon>
        <taxon>campanulids</taxon>
        <taxon>Asterales</taxon>
        <taxon>Asteraceae</taxon>
        <taxon>Asteroideae</taxon>
        <taxon>Heliantheae alliance</taxon>
        <taxon>Tageteae</taxon>
        <taxon>Tagetes</taxon>
    </lineage>
</organism>
<proteinExistence type="predicted"/>
<gene>
    <name evidence="2" type="ORF">QVD17_12923</name>
</gene>
<feature type="compositionally biased region" description="Basic and acidic residues" evidence="1">
    <location>
        <begin position="55"/>
        <end position="79"/>
    </location>
</feature>
<dbReference type="PANTHER" id="PTHR33088:SF28">
    <property type="entry name" value="PROTEIN PELPK1-RELATED"/>
    <property type="match status" value="1"/>
</dbReference>
<accession>A0AAD8L2T1</accession>
<keyword evidence="3" id="KW-1185">Reference proteome</keyword>
<dbReference type="InterPro" id="IPR044659">
    <property type="entry name" value="PELPK1_2"/>
</dbReference>
<comment type="caution">
    <text evidence="2">The sequence shown here is derived from an EMBL/GenBank/DDBJ whole genome shotgun (WGS) entry which is preliminary data.</text>
</comment>
<dbReference type="PANTHER" id="PTHR33088">
    <property type="entry name" value="MUCIN-2"/>
    <property type="match status" value="1"/>
</dbReference>
<dbReference type="EMBL" id="JAUHHV010000003">
    <property type="protein sequence ID" value="KAK1430285.1"/>
    <property type="molecule type" value="Genomic_DNA"/>
</dbReference>
<name>A0AAD8L2T1_TARER</name>
<dbReference type="Proteomes" id="UP001229421">
    <property type="component" value="Unassembled WGS sequence"/>
</dbReference>
<reference evidence="2" key="1">
    <citation type="journal article" date="2023" name="bioRxiv">
        <title>Improved chromosome-level genome assembly for marigold (Tagetes erecta).</title>
        <authorList>
            <person name="Jiang F."/>
            <person name="Yuan L."/>
            <person name="Wang S."/>
            <person name="Wang H."/>
            <person name="Xu D."/>
            <person name="Wang A."/>
            <person name="Fan W."/>
        </authorList>
    </citation>
    <scope>NUCLEOTIDE SEQUENCE</scope>
    <source>
        <strain evidence="2">WSJ</strain>
        <tissue evidence="2">Leaf</tissue>
    </source>
</reference>
<sequence>MLPHKYPSFVIPLLIITLTSMRSNIIIAEARNLLEIDLPDLPKFEFPDLPEIPKPELPHLPELPKPELPDLPEIPKPELPHLPSLEVPDLTHLPVPKLPDLPNDFPIPTEIP</sequence>
<evidence type="ECO:0000256" key="1">
    <source>
        <dbReference type="SAM" id="MobiDB-lite"/>
    </source>
</evidence>
<feature type="region of interest" description="Disordered" evidence="1">
    <location>
        <begin position="55"/>
        <end position="80"/>
    </location>
</feature>
<evidence type="ECO:0000313" key="2">
    <source>
        <dbReference type="EMBL" id="KAK1430285.1"/>
    </source>
</evidence>